<feature type="compositionally biased region" description="Low complexity" evidence="1">
    <location>
        <begin position="359"/>
        <end position="378"/>
    </location>
</feature>
<name>A0A5E4MJ29_9HEMI</name>
<keyword evidence="3" id="KW-1185">Reference proteome</keyword>
<evidence type="ECO:0000313" key="3">
    <source>
        <dbReference type="Proteomes" id="UP000325440"/>
    </source>
</evidence>
<dbReference type="EMBL" id="CABPRJ010000549">
    <property type="protein sequence ID" value="VVC30903.1"/>
    <property type="molecule type" value="Genomic_DNA"/>
</dbReference>
<proteinExistence type="predicted"/>
<accession>A0A5E4MJ29</accession>
<reference evidence="2 3" key="1">
    <citation type="submission" date="2019-08" db="EMBL/GenBank/DDBJ databases">
        <authorList>
            <person name="Alioto T."/>
            <person name="Alioto T."/>
            <person name="Gomez Garrido J."/>
        </authorList>
    </citation>
    <scope>NUCLEOTIDE SEQUENCE [LARGE SCALE GENOMIC DNA]</scope>
</reference>
<protein>
    <submittedName>
        <fullName evidence="2">Uncharacterized protein</fullName>
    </submittedName>
</protein>
<gene>
    <name evidence="2" type="ORF">CINCED_3A009031</name>
</gene>
<dbReference type="OrthoDB" id="6630736at2759"/>
<sequence>MTRNINSQDKLVIENQADNLKKKCILQNPQSSKIEPENPKATKKEAKITKLKVHNSVKPTKNNDLREMSNTKQESLQTVNKSTNSMQIPLKINKNKNSKLFKKKSIMNDANISKTSNDFEGSDNFISSKNIKNISTVQIINIHDKSDDMKRSSNYLIPTSSKHVTSKSVKTNVAMENVKNDDNLSDKLETSNNLISLKPFTSKSINKPVKKKTAINNVNQIDTCIELESSDKKCDYSFLRKALECQKIDIANIYNDKDNLQQSKNLVTVNEKLPIPQDSKLINGCFKNNMMLRGNDRPKKKNKWYDDYVEIKSVKSHSPLSSGLKMNKSNCSKTIRKPRKSKNTDNKNVKNTISEKLSKSSIDSLSSNNSSSTLKNTDWSNLNISTTQSLDSISTTTNNISVIESTAINNYVIAESLNIDVKTNNNPNTTNFNPLEELTVDNNNVIFQITDENIDTNETIDSSDVTVLHKTVELVSDFSNSTVPMTSTENSEISYGISILSEAISRQCIESPNKSIKRKSSEPNNINEISPKKAKNNLPLQVPSAMVSPQRVHKNISRKVINHPATFSKQSFESDLQTNIEREIYLLSKRFSIPIDSLRKTVVLEPLSIFHKKYSESVTPSMVTVSPIVRDASSHFSYANGNLDVKYKIEPIREGAAYEKTNLKDLIQELTKTMPSWNLSIVTNPKRYVISQMSINIYGVPSANKSIVLDRYFRASVYINQSLEYKYSKHYTTAVEIVNLIKELDSL</sequence>
<dbReference type="AlphaFoldDB" id="A0A5E4MJ29"/>
<evidence type="ECO:0000256" key="1">
    <source>
        <dbReference type="SAM" id="MobiDB-lite"/>
    </source>
</evidence>
<feature type="region of interest" description="Disordered" evidence="1">
    <location>
        <begin position="319"/>
        <end position="378"/>
    </location>
</feature>
<dbReference type="Proteomes" id="UP000325440">
    <property type="component" value="Unassembled WGS sequence"/>
</dbReference>
<organism evidence="2 3">
    <name type="scientific">Cinara cedri</name>
    <dbReference type="NCBI Taxonomy" id="506608"/>
    <lineage>
        <taxon>Eukaryota</taxon>
        <taxon>Metazoa</taxon>
        <taxon>Ecdysozoa</taxon>
        <taxon>Arthropoda</taxon>
        <taxon>Hexapoda</taxon>
        <taxon>Insecta</taxon>
        <taxon>Pterygota</taxon>
        <taxon>Neoptera</taxon>
        <taxon>Paraneoptera</taxon>
        <taxon>Hemiptera</taxon>
        <taxon>Sternorrhyncha</taxon>
        <taxon>Aphidomorpha</taxon>
        <taxon>Aphidoidea</taxon>
        <taxon>Aphididae</taxon>
        <taxon>Lachninae</taxon>
        <taxon>Cinara</taxon>
    </lineage>
</organism>
<evidence type="ECO:0000313" key="2">
    <source>
        <dbReference type="EMBL" id="VVC30903.1"/>
    </source>
</evidence>